<accession>A0AC35F602</accession>
<protein>
    <submittedName>
        <fullName evidence="2">Uncharacterized protein</fullName>
    </submittedName>
</protein>
<proteinExistence type="predicted"/>
<sequence>MSYKFLMDFLVDKQFLFSSSEMCKVLVKSQRYCSAEDEDLFKTVYEIVENQALQKQAASSDIDFNLNEAIKTLQKQAASSDINFNLNEAIKSEMTDFYFNYYNMSFEFVLEYIADDDFNLENAIKDELRGVLPRIRFSQMSLEYINEKIVGKKFLFSSSELYKYLLYSKRTREQEEEFFKAVYELAEEYALKKQETILSENFDLKAAVKEELNGIIPKIKFSSMKLDFLVDFVVKKGFTFNAAELYKLFVDFKDKFENEELLLE</sequence>
<name>A0AC35F602_9BILA</name>
<reference evidence="2" key="1">
    <citation type="submission" date="2022-11" db="UniProtKB">
        <authorList>
            <consortium name="WormBaseParasite"/>
        </authorList>
    </citation>
    <scope>IDENTIFICATION</scope>
</reference>
<dbReference type="Proteomes" id="UP000887580">
    <property type="component" value="Unplaced"/>
</dbReference>
<dbReference type="WBParaSite" id="PS1159_v2.g13976.t1">
    <property type="protein sequence ID" value="PS1159_v2.g13976.t1"/>
    <property type="gene ID" value="PS1159_v2.g13976"/>
</dbReference>
<organism evidence="1 2">
    <name type="scientific">Panagrolaimus sp. PS1159</name>
    <dbReference type="NCBI Taxonomy" id="55785"/>
    <lineage>
        <taxon>Eukaryota</taxon>
        <taxon>Metazoa</taxon>
        <taxon>Ecdysozoa</taxon>
        <taxon>Nematoda</taxon>
        <taxon>Chromadorea</taxon>
        <taxon>Rhabditida</taxon>
        <taxon>Tylenchina</taxon>
        <taxon>Panagrolaimomorpha</taxon>
        <taxon>Panagrolaimoidea</taxon>
        <taxon>Panagrolaimidae</taxon>
        <taxon>Panagrolaimus</taxon>
    </lineage>
</organism>
<evidence type="ECO:0000313" key="2">
    <source>
        <dbReference type="WBParaSite" id="PS1159_v2.g13976.t1"/>
    </source>
</evidence>
<evidence type="ECO:0000313" key="1">
    <source>
        <dbReference type="Proteomes" id="UP000887580"/>
    </source>
</evidence>